<evidence type="ECO:0000256" key="8">
    <source>
        <dbReference type="ARBA" id="ARBA00023012"/>
    </source>
</evidence>
<evidence type="ECO:0000313" key="16">
    <source>
        <dbReference type="Proteomes" id="UP001549204"/>
    </source>
</evidence>
<comment type="caution">
    <text evidence="15">The sequence shown here is derived from an EMBL/GenBank/DDBJ whole genome shotgun (WGS) entry which is preliminary data.</text>
</comment>
<dbReference type="SMART" id="SM00091">
    <property type="entry name" value="PAS"/>
    <property type="match status" value="3"/>
</dbReference>
<protein>
    <recommendedName>
        <fullName evidence="2">histidine kinase</fullName>
        <ecNumber evidence="2">2.7.13.3</ecNumber>
    </recommendedName>
</protein>
<dbReference type="CDD" id="cd00130">
    <property type="entry name" value="PAS"/>
    <property type="match status" value="2"/>
</dbReference>
<evidence type="ECO:0000256" key="10">
    <source>
        <dbReference type="SAM" id="Phobius"/>
    </source>
</evidence>
<feature type="domain" description="Histidine kinase" evidence="11">
    <location>
        <begin position="526"/>
        <end position="737"/>
    </location>
</feature>
<dbReference type="Pfam" id="PF00512">
    <property type="entry name" value="HisKA"/>
    <property type="match status" value="1"/>
</dbReference>
<dbReference type="InterPro" id="IPR003661">
    <property type="entry name" value="HisK_dim/P_dom"/>
</dbReference>
<evidence type="ECO:0000256" key="1">
    <source>
        <dbReference type="ARBA" id="ARBA00000085"/>
    </source>
</evidence>
<dbReference type="CDD" id="cd00082">
    <property type="entry name" value="HisKA"/>
    <property type="match status" value="1"/>
</dbReference>
<dbReference type="SMART" id="SM00086">
    <property type="entry name" value="PAC"/>
    <property type="match status" value="3"/>
</dbReference>
<evidence type="ECO:0000256" key="5">
    <source>
        <dbReference type="ARBA" id="ARBA00022741"/>
    </source>
</evidence>
<feature type="domain" description="PAS" evidence="13">
    <location>
        <begin position="123"/>
        <end position="167"/>
    </location>
</feature>
<dbReference type="SUPFAM" id="SSF52172">
    <property type="entry name" value="CheY-like"/>
    <property type="match status" value="1"/>
</dbReference>
<gene>
    <name evidence="15" type="ORF">ABID19_005394</name>
</gene>
<dbReference type="PROSITE" id="PS50113">
    <property type="entry name" value="PAC"/>
    <property type="match status" value="2"/>
</dbReference>
<dbReference type="Pfam" id="PF08448">
    <property type="entry name" value="PAS_4"/>
    <property type="match status" value="2"/>
</dbReference>
<keyword evidence="3 9" id="KW-0597">Phosphoprotein</keyword>
<dbReference type="SUPFAM" id="SSF47384">
    <property type="entry name" value="Homodimeric domain of signal transducing histidine kinase"/>
    <property type="match status" value="1"/>
</dbReference>
<dbReference type="Gene3D" id="3.30.565.10">
    <property type="entry name" value="Histidine kinase-like ATPase, C-terminal domain"/>
    <property type="match status" value="1"/>
</dbReference>
<dbReference type="PANTHER" id="PTHR43065:SF46">
    <property type="entry name" value="C4-DICARBOXYLATE TRANSPORT SENSOR PROTEIN DCTB"/>
    <property type="match status" value="1"/>
</dbReference>
<keyword evidence="8" id="KW-0902">Two-component regulatory system</keyword>
<dbReference type="EC" id="2.7.13.3" evidence="2"/>
<dbReference type="PRINTS" id="PR00344">
    <property type="entry name" value="BCTRLSENSOR"/>
</dbReference>
<dbReference type="EMBL" id="JBEPMC010000011">
    <property type="protein sequence ID" value="MET3582335.1"/>
    <property type="molecule type" value="Genomic_DNA"/>
</dbReference>
<dbReference type="Gene3D" id="3.40.50.2300">
    <property type="match status" value="1"/>
</dbReference>
<feature type="domain" description="Response regulatory" evidence="12">
    <location>
        <begin position="758"/>
        <end position="874"/>
    </location>
</feature>
<comment type="catalytic activity">
    <reaction evidence="1">
        <text>ATP + protein L-histidine = ADP + protein N-phospho-L-histidine.</text>
        <dbReference type="EC" id="2.7.13.3"/>
    </reaction>
</comment>
<dbReference type="PROSITE" id="PS50109">
    <property type="entry name" value="HIS_KIN"/>
    <property type="match status" value="1"/>
</dbReference>
<dbReference type="InterPro" id="IPR036097">
    <property type="entry name" value="HisK_dim/P_sf"/>
</dbReference>
<evidence type="ECO:0000256" key="4">
    <source>
        <dbReference type="ARBA" id="ARBA00022679"/>
    </source>
</evidence>
<organism evidence="15 16">
    <name type="scientific">Mesorhizobium robiniae</name>
    <dbReference type="NCBI Taxonomy" id="559315"/>
    <lineage>
        <taxon>Bacteria</taxon>
        <taxon>Pseudomonadati</taxon>
        <taxon>Pseudomonadota</taxon>
        <taxon>Alphaproteobacteria</taxon>
        <taxon>Hyphomicrobiales</taxon>
        <taxon>Phyllobacteriaceae</taxon>
        <taxon>Mesorhizobium</taxon>
    </lineage>
</organism>
<sequence>MPTSSKLSSHYASLMAACVLPLLVLVAGIGLYQSYALQQSLLPYALILVGLLVSVFALHRVLLREIVGPAISLVDHVRSGAAGETTDNPGTAIKTSALWQPWIDMASSIFAENRRALRELADSEQRYRNVVEAQTEYIIRVAPDGRMSFANDAYCRLVGKTREELLSPDWHYFNSFSADFGSFDEIIGRVTPERPVCEVEEAGALSDGREVHIHWTDRGIFDNSGKLIEIQSIGRDIAEQKLARQALEASEQRYRSVVELQTEFVVRMSPEGHLSFVNDAYCRACRMTREQLLDPSWCELDVLPPDERRRFLDHLARLTPQAPDASMELLNAMPDGARRWLAWNDHGIFDSDGRLVEVQSVGRDISDRVLAEQARIEAEKLLAEREAQFRAIAEGVPLPITISAIEGPEILFVNEPARRTLGIEVGQTGAEATATWEDLSQRDDLMRLLLRDGIVDAFEAGMTNMQGSRMDTLVSARLITQAGRSAMLAAVTDITRQREAEAEIARQRETLYQSEKLSALGSLLAGVAHELNNPLSVVIGYSSMLKEFSTDKVTVGRADKIHAAAERCSRIVRTFLAMARKKPPTRGAVDINEVVAASLELAAYSLRSAGVEIRTELAEPLPNIWGDRDQLHQVITNLVVNAQQALLQVPHPRRLTIVTSGEDDAVEIVVADNGPGMPETVRARAFEPFYTTKMAGEGTGVGLSVCQGIVTAHDGSIELDSTQGGGARFTVRLPSGRAEIVAPPEAAGKMPPPPSAARILVVDDDADIASMIAEMLRRDGHDVTIADDANAALKAVREDGIDLLISDIRMPGLDGPGLYRALEQLRPGLTRRLLFVTGDTLAPEIDRFIGETGAPVIEKPLDPQTFRRLVMERLRAMETGAMEEAQA</sequence>
<evidence type="ECO:0000256" key="6">
    <source>
        <dbReference type="ARBA" id="ARBA00022777"/>
    </source>
</evidence>
<dbReference type="PROSITE" id="PS50112">
    <property type="entry name" value="PAS"/>
    <property type="match status" value="2"/>
</dbReference>
<dbReference type="InterPro" id="IPR004358">
    <property type="entry name" value="Sig_transdc_His_kin-like_C"/>
</dbReference>
<feature type="domain" description="PAC" evidence="14">
    <location>
        <begin position="323"/>
        <end position="377"/>
    </location>
</feature>
<dbReference type="InterPro" id="IPR005467">
    <property type="entry name" value="His_kinase_dom"/>
</dbReference>
<feature type="domain" description="PAS" evidence="13">
    <location>
        <begin position="250"/>
        <end position="322"/>
    </location>
</feature>
<feature type="modified residue" description="4-aspartylphosphate" evidence="9">
    <location>
        <position position="807"/>
    </location>
</feature>
<dbReference type="InterPro" id="IPR001789">
    <property type="entry name" value="Sig_transdc_resp-reg_receiver"/>
</dbReference>
<feature type="domain" description="PAC" evidence="14">
    <location>
        <begin position="197"/>
        <end position="249"/>
    </location>
</feature>
<dbReference type="InterPro" id="IPR003594">
    <property type="entry name" value="HATPase_dom"/>
</dbReference>
<keyword evidence="7" id="KW-0067">ATP-binding</keyword>
<dbReference type="SMART" id="SM00448">
    <property type="entry name" value="REC"/>
    <property type="match status" value="1"/>
</dbReference>
<dbReference type="InterPro" id="IPR013656">
    <property type="entry name" value="PAS_4"/>
</dbReference>
<evidence type="ECO:0000259" key="12">
    <source>
        <dbReference type="PROSITE" id="PS50110"/>
    </source>
</evidence>
<dbReference type="PANTHER" id="PTHR43065">
    <property type="entry name" value="SENSOR HISTIDINE KINASE"/>
    <property type="match status" value="1"/>
</dbReference>
<dbReference type="SMART" id="SM00387">
    <property type="entry name" value="HATPase_c"/>
    <property type="match status" value="1"/>
</dbReference>
<dbReference type="SMART" id="SM00388">
    <property type="entry name" value="HisKA"/>
    <property type="match status" value="1"/>
</dbReference>
<dbReference type="Pfam" id="PF02518">
    <property type="entry name" value="HATPase_c"/>
    <property type="match status" value="1"/>
</dbReference>
<dbReference type="InterPro" id="IPR000700">
    <property type="entry name" value="PAS-assoc_C"/>
</dbReference>
<dbReference type="PROSITE" id="PS51257">
    <property type="entry name" value="PROKAR_LIPOPROTEIN"/>
    <property type="match status" value="1"/>
</dbReference>
<evidence type="ECO:0000256" key="7">
    <source>
        <dbReference type="ARBA" id="ARBA00022840"/>
    </source>
</evidence>
<evidence type="ECO:0000256" key="3">
    <source>
        <dbReference type="ARBA" id="ARBA00022553"/>
    </source>
</evidence>
<keyword evidence="10" id="KW-0812">Transmembrane</keyword>
<dbReference type="Gene3D" id="1.10.287.130">
    <property type="match status" value="1"/>
</dbReference>
<dbReference type="Gene3D" id="3.30.450.20">
    <property type="entry name" value="PAS domain"/>
    <property type="match status" value="3"/>
</dbReference>
<dbReference type="InterPro" id="IPR035965">
    <property type="entry name" value="PAS-like_dom_sf"/>
</dbReference>
<accession>A0ABV2GVK8</accession>
<keyword evidence="16" id="KW-1185">Reference proteome</keyword>
<dbReference type="Pfam" id="PF00072">
    <property type="entry name" value="Response_reg"/>
    <property type="match status" value="1"/>
</dbReference>
<dbReference type="InterPro" id="IPR036890">
    <property type="entry name" value="HATPase_C_sf"/>
</dbReference>
<dbReference type="InterPro" id="IPR001610">
    <property type="entry name" value="PAC"/>
</dbReference>
<feature type="transmembrane region" description="Helical" evidence="10">
    <location>
        <begin position="12"/>
        <end position="35"/>
    </location>
</feature>
<name>A0ABV2GVK8_9HYPH</name>
<keyword evidence="6" id="KW-0418">Kinase</keyword>
<keyword evidence="4" id="KW-0808">Transferase</keyword>
<dbReference type="NCBIfam" id="TIGR00229">
    <property type="entry name" value="sensory_box"/>
    <property type="match status" value="3"/>
</dbReference>
<evidence type="ECO:0000256" key="2">
    <source>
        <dbReference type="ARBA" id="ARBA00012438"/>
    </source>
</evidence>
<evidence type="ECO:0000259" key="11">
    <source>
        <dbReference type="PROSITE" id="PS50109"/>
    </source>
</evidence>
<keyword evidence="10" id="KW-0472">Membrane</keyword>
<evidence type="ECO:0000259" key="13">
    <source>
        <dbReference type="PROSITE" id="PS50112"/>
    </source>
</evidence>
<feature type="transmembrane region" description="Helical" evidence="10">
    <location>
        <begin position="41"/>
        <end position="63"/>
    </location>
</feature>
<dbReference type="Proteomes" id="UP001549204">
    <property type="component" value="Unassembled WGS sequence"/>
</dbReference>
<reference evidence="15 16" key="1">
    <citation type="submission" date="2024-06" db="EMBL/GenBank/DDBJ databases">
        <title>Genomic Encyclopedia of Type Strains, Phase IV (KMG-IV): sequencing the most valuable type-strain genomes for metagenomic binning, comparative biology and taxonomic classification.</title>
        <authorList>
            <person name="Goeker M."/>
        </authorList>
    </citation>
    <scope>NUCLEOTIDE SEQUENCE [LARGE SCALE GENOMIC DNA]</scope>
    <source>
        <strain evidence="15 16">DSM 100022</strain>
    </source>
</reference>
<proteinExistence type="predicted"/>
<dbReference type="InterPro" id="IPR000014">
    <property type="entry name" value="PAS"/>
</dbReference>
<evidence type="ECO:0000259" key="14">
    <source>
        <dbReference type="PROSITE" id="PS50113"/>
    </source>
</evidence>
<dbReference type="SUPFAM" id="SSF55785">
    <property type="entry name" value="PYP-like sensor domain (PAS domain)"/>
    <property type="match status" value="3"/>
</dbReference>
<dbReference type="Pfam" id="PF13426">
    <property type="entry name" value="PAS_9"/>
    <property type="match status" value="1"/>
</dbReference>
<dbReference type="SUPFAM" id="SSF55874">
    <property type="entry name" value="ATPase domain of HSP90 chaperone/DNA topoisomerase II/histidine kinase"/>
    <property type="match status" value="1"/>
</dbReference>
<dbReference type="InterPro" id="IPR011006">
    <property type="entry name" value="CheY-like_superfamily"/>
</dbReference>
<dbReference type="RefSeq" id="WP_354493885.1">
    <property type="nucleotide sequence ID" value="NZ_JBEPMC010000011.1"/>
</dbReference>
<keyword evidence="10" id="KW-1133">Transmembrane helix</keyword>
<evidence type="ECO:0000256" key="9">
    <source>
        <dbReference type="PROSITE-ProRule" id="PRU00169"/>
    </source>
</evidence>
<evidence type="ECO:0000313" key="15">
    <source>
        <dbReference type="EMBL" id="MET3582335.1"/>
    </source>
</evidence>
<dbReference type="PROSITE" id="PS50110">
    <property type="entry name" value="RESPONSE_REGULATORY"/>
    <property type="match status" value="1"/>
</dbReference>
<keyword evidence="5" id="KW-0547">Nucleotide-binding</keyword>